<dbReference type="GO" id="GO:0032259">
    <property type="term" value="P:methylation"/>
    <property type="evidence" value="ECO:0007669"/>
    <property type="project" value="UniProtKB-KW"/>
</dbReference>
<evidence type="ECO:0000256" key="6">
    <source>
        <dbReference type="SAM" id="MobiDB-lite"/>
    </source>
</evidence>
<dbReference type="PROSITE" id="PS00092">
    <property type="entry name" value="N6_MTASE"/>
    <property type="match status" value="1"/>
</dbReference>
<evidence type="ECO:0000256" key="5">
    <source>
        <dbReference type="ARBA" id="ARBA00047942"/>
    </source>
</evidence>
<keyword evidence="3" id="KW-0808">Transferase</keyword>
<evidence type="ECO:0000256" key="2">
    <source>
        <dbReference type="ARBA" id="ARBA00022603"/>
    </source>
</evidence>
<dbReference type="SUPFAM" id="SSF53335">
    <property type="entry name" value="S-adenosyl-L-methionine-dependent methyltransferases"/>
    <property type="match status" value="1"/>
</dbReference>
<proteinExistence type="predicted"/>
<dbReference type="InterPro" id="IPR029063">
    <property type="entry name" value="SAM-dependent_MTases_sf"/>
</dbReference>
<evidence type="ECO:0000313" key="7">
    <source>
        <dbReference type="EMBL" id="MFC5503070.1"/>
    </source>
</evidence>
<feature type="region of interest" description="Disordered" evidence="6">
    <location>
        <begin position="354"/>
        <end position="374"/>
    </location>
</feature>
<accession>A0ABW0NSK7</accession>
<evidence type="ECO:0000313" key="8">
    <source>
        <dbReference type="Proteomes" id="UP001596039"/>
    </source>
</evidence>
<dbReference type="Pfam" id="PF02086">
    <property type="entry name" value="MethyltransfD12"/>
    <property type="match status" value="1"/>
</dbReference>
<dbReference type="InterPro" id="IPR002052">
    <property type="entry name" value="DNA_methylase_N6_adenine_CS"/>
</dbReference>
<name>A0ABW0NSK7_9MICO</name>
<keyword evidence="8" id="KW-1185">Reference proteome</keyword>
<dbReference type="GO" id="GO:0008168">
    <property type="term" value="F:methyltransferase activity"/>
    <property type="evidence" value="ECO:0007669"/>
    <property type="project" value="UniProtKB-KW"/>
</dbReference>
<evidence type="ECO:0000256" key="4">
    <source>
        <dbReference type="ARBA" id="ARBA00022691"/>
    </source>
</evidence>
<sequence length="374" mass="40758">MIKYLGSKRTLVPVLGTIAAALEARTAVDLFTGTTRVAQEFKRRGLAVTAVDIASYSEVLARCFIETDAGTVAPAELAEALARLAALPGEPGYVTRTFCEEARYFQPKNGARIDAIRDAIEADYADSPLHPILLTSLLLGADRVDSTTGVQMAYLKNWAPRSSRDLELRMPELLPGAGRAVRGDARAVVTTLPPVDLMYLDPPYNQHRYYTNYHVWETLVRWDRPEAYGVARKRIDSRDATTKSVFNRKREMPPAFVELLGAARAETVVVSYNDESWITAEQMMTALRDAGHPEVRMLAFDAKRYVGAQIGIHSPAGIKVGTVSHLRNTEYLFVAGERERVDAAAAAVVGGALPSGSRGLVPQPSAAPKSSPST</sequence>
<keyword evidence="2 7" id="KW-0489">Methyltransferase</keyword>
<comment type="caution">
    <text evidence="7">The sequence shown here is derived from an EMBL/GenBank/DDBJ whole genome shotgun (WGS) entry which is preliminary data.</text>
</comment>
<comment type="catalytic activity">
    <reaction evidence="5">
        <text>a 2'-deoxyadenosine in DNA + S-adenosyl-L-methionine = an N(6)-methyl-2'-deoxyadenosine in DNA + S-adenosyl-L-homocysteine + H(+)</text>
        <dbReference type="Rhea" id="RHEA:15197"/>
        <dbReference type="Rhea" id="RHEA-COMP:12418"/>
        <dbReference type="Rhea" id="RHEA-COMP:12419"/>
        <dbReference type="ChEBI" id="CHEBI:15378"/>
        <dbReference type="ChEBI" id="CHEBI:57856"/>
        <dbReference type="ChEBI" id="CHEBI:59789"/>
        <dbReference type="ChEBI" id="CHEBI:90615"/>
        <dbReference type="ChEBI" id="CHEBI:90616"/>
        <dbReference type="EC" id="2.1.1.72"/>
    </reaction>
</comment>
<dbReference type="InterPro" id="IPR012327">
    <property type="entry name" value="MeTrfase_D12"/>
</dbReference>
<dbReference type="RefSeq" id="WP_386740783.1">
    <property type="nucleotide sequence ID" value="NZ_JBHSMG010000003.1"/>
</dbReference>
<dbReference type="Proteomes" id="UP001596039">
    <property type="component" value="Unassembled WGS sequence"/>
</dbReference>
<evidence type="ECO:0000256" key="1">
    <source>
        <dbReference type="ARBA" id="ARBA00011900"/>
    </source>
</evidence>
<organism evidence="7 8">
    <name type="scientific">Lysinimonas soli</name>
    <dbReference type="NCBI Taxonomy" id="1074233"/>
    <lineage>
        <taxon>Bacteria</taxon>
        <taxon>Bacillati</taxon>
        <taxon>Actinomycetota</taxon>
        <taxon>Actinomycetes</taxon>
        <taxon>Micrococcales</taxon>
        <taxon>Microbacteriaceae</taxon>
        <taxon>Lysinimonas</taxon>
    </lineage>
</organism>
<dbReference type="EC" id="2.1.1.72" evidence="1"/>
<evidence type="ECO:0000256" key="3">
    <source>
        <dbReference type="ARBA" id="ARBA00022679"/>
    </source>
</evidence>
<dbReference type="EMBL" id="JBHSMG010000003">
    <property type="protein sequence ID" value="MFC5503070.1"/>
    <property type="molecule type" value="Genomic_DNA"/>
</dbReference>
<keyword evidence="4" id="KW-0949">S-adenosyl-L-methionine</keyword>
<gene>
    <name evidence="7" type="ORF">ACFPJ4_12545</name>
</gene>
<feature type="compositionally biased region" description="Low complexity" evidence="6">
    <location>
        <begin position="362"/>
        <end position="374"/>
    </location>
</feature>
<protein>
    <recommendedName>
        <fullName evidence="1">site-specific DNA-methyltransferase (adenine-specific)</fullName>
        <ecNumber evidence="1">2.1.1.72</ecNumber>
    </recommendedName>
</protein>
<reference evidence="8" key="1">
    <citation type="journal article" date="2019" name="Int. J. Syst. Evol. Microbiol.">
        <title>The Global Catalogue of Microorganisms (GCM) 10K type strain sequencing project: providing services to taxonomists for standard genome sequencing and annotation.</title>
        <authorList>
            <consortium name="The Broad Institute Genomics Platform"/>
            <consortium name="The Broad Institute Genome Sequencing Center for Infectious Disease"/>
            <person name="Wu L."/>
            <person name="Ma J."/>
        </authorList>
    </citation>
    <scope>NUCLEOTIDE SEQUENCE [LARGE SCALE GENOMIC DNA]</scope>
    <source>
        <strain evidence="8">CGMCC 4.6997</strain>
    </source>
</reference>